<sequence>DEDEEGLLPEVAEAAVAAAAHEQLGKGVSDGHDNEGQVQQGHGGGWVAAVGPPCPHGEVQGLGRESGAVTVSRQEPLQQGRPGCQDAPATAATAAGASPTGVPTGSTPAATAAVATARSGPYTPSADAADVAQHHQHHHLQRLRAYWHRPLSRWDPHERLLVAGAVVAAQLRSALLRELGYSCSAGVAHYKLMAKLGSGLHKPNQQTVVLARAVPTLLRNLPLAKLRSLGPKFGEQVQEGLGIQTLGELWSVPASRLESLYGPEAAAGLMRLAAGMDEGDMVSPRLAPKTLSCGKTFRGSSALQDIRQVSPRLMQLAAEMSERIEADRRDHGRLPTQLTLTLQTGAPGLAGAGAGEAAGGPGAGGGGAGGGGNGSTHSRSCRLARTSTECIAEVATGLVRKWAAERSGWRITGLSITTSRFDSAPSGPSTLARFLQQQQQRQAPQQQQQQQQQSKQSHSSVTDSRQPSPLPSPTLTSPSPSPSPALASPPPPSSTESPSPTPTPSPSRNPTPGMATPAAAASAASLATVAPSVEPAPTSPSTGPSASASPSSSHHHHHEQQQQRRRQHKVVGSGARRVKASSTRGSPGAGVHSADVRALLLVSPRRPTAPGNLLRETTATTATTTAAATATPAAGSTVTAAAAAVAGRFLPGATAPGASADTGPVQAAAAEGGGGAGAGAGGLVDSTTDSTAATLPPPPAQCPSAQPPRPPSPPPRHPSPAHQHQEPGHQLAGPQPPPSANPRAGMSPPSPPPPARPKWSRGALAALLLHRQPLAAHTHQPPEPVTNTTNTQRPLILIAQQEQQWQHEQEAADHQVLQPPSRLPSPSSSPSPAPEVWMGTAAAQQYDDHDHHYHQHQQQQGHLLLHTPPSSHTWGSPAGSAGGVLQVHPPGPSGGHPGGGLLAAGPETRRTPERESGSGPVYGRHGHSGELGQGQYDSGGGGGGGSGGGGDRAGGTAWAAGVGAAALGGFGELYGAGPRSEVGVPSSPPGSASQPLVYSMGDWLADWLEPPPPPPAPDNPEAAEGGPAAAAAAKGVAVPAATQPPSPATHVIQEHLDRQAQQQLSAVQHQPQLSGPLAVAEDTEAALEQQEQEEDPPQLRQRRPSSHDHAPHLHGPTSLNSKSSSALFAFVSPPLNLTVPRTSTGIPLGVAAGERGGGGSCGPGPGAGPAVSAAATDWSQLEVDERVLAELPWEIQEVGSACLWGQGRGRGGSYWPEPLPATGACAMPQLQGTALLEQWTAVVQPQLPCIW</sequence>
<feature type="compositionally biased region" description="Pro residues" evidence="8">
    <location>
        <begin position="821"/>
        <end position="833"/>
    </location>
</feature>
<comment type="subcellular location">
    <subcellularLocation>
        <location evidence="1">Nucleus</location>
    </subcellularLocation>
</comment>
<evidence type="ECO:0000256" key="5">
    <source>
        <dbReference type="ARBA" id="ARBA00023204"/>
    </source>
</evidence>
<feature type="region of interest" description="Disordered" evidence="8">
    <location>
        <begin position="801"/>
        <end position="835"/>
    </location>
</feature>
<feature type="compositionally biased region" description="Acidic residues" evidence="8">
    <location>
        <begin position="1081"/>
        <end position="1096"/>
    </location>
</feature>
<dbReference type="InterPro" id="IPR052230">
    <property type="entry name" value="DNA_polymerase_eta"/>
</dbReference>
<keyword evidence="4" id="KW-0227">DNA damage</keyword>
<dbReference type="Gene3D" id="1.10.150.20">
    <property type="entry name" value="5' to 3' exonuclease, C-terminal subdomain"/>
    <property type="match status" value="1"/>
</dbReference>
<evidence type="ECO:0000313" key="10">
    <source>
        <dbReference type="EMBL" id="EFJ51109.1"/>
    </source>
</evidence>
<feature type="region of interest" description="Disordered" evidence="8">
    <location>
        <begin position="418"/>
        <end position="593"/>
    </location>
</feature>
<feature type="compositionally biased region" description="Pro residues" evidence="8">
    <location>
        <begin position="479"/>
        <end position="509"/>
    </location>
</feature>
<dbReference type="SUPFAM" id="SSF100879">
    <property type="entry name" value="Lesion bypass DNA polymerase (Y-family), little finger domain"/>
    <property type="match status" value="1"/>
</dbReference>
<dbReference type="STRING" id="3068.D8TNB1"/>
<dbReference type="AlphaFoldDB" id="D8TNB1"/>
<evidence type="ECO:0000256" key="7">
    <source>
        <dbReference type="ARBA" id="ARBA00044975"/>
    </source>
</evidence>
<evidence type="ECO:0000313" key="11">
    <source>
        <dbReference type="Proteomes" id="UP000001058"/>
    </source>
</evidence>
<dbReference type="EMBL" id="GL378329">
    <property type="protein sequence ID" value="EFJ51109.1"/>
    <property type="molecule type" value="Genomic_DNA"/>
</dbReference>
<feature type="compositionally biased region" description="Basic residues" evidence="8">
    <location>
        <begin position="553"/>
        <end position="569"/>
    </location>
</feature>
<organism evidence="11">
    <name type="scientific">Volvox carteri f. nagariensis</name>
    <dbReference type="NCBI Taxonomy" id="3068"/>
    <lineage>
        <taxon>Eukaryota</taxon>
        <taxon>Viridiplantae</taxon>
        <taxon>Chlorophyta</taxon>
        <taxon>core chlorophytes</taxon>
        <taxon>Chlorophyceae</taxon>
        <taxon>CS clade</taxon>
        <taxon>Chlamydomonadales</taxon>
        <taxon>Volvocaceae</taxon>
        <taxon>Volvox</taxon>
    </lineage>
</organism>
<protein>
    <recommendedName>
        <fullName evidence="7">DNA polymerase eta</fullName>
    </recommendedName>
</protein>
<feature type="compositionally biased region" description="Pro residues" evidence="8">
    <location>
        <begin position="1009"/>
        <end position="1018"/>
    </location>
</feature>
<feature type="compositionally biased region" description="Polar residues" evidence="8">
    <location>
        <begin position="457"/>
        <end position="466"/>
    </location>
</feature>
<dbReference type="Proteomes" id="UP000001058">
    <property type="component" value="Unassembled WGS sequence"/>
</dbReference>
<dbReference type="Pfam" id="PF21704">
    <property type="entry name" value="POLH-Rev1_HhH"/>
    <property type="match status" value="1"/>
</dbReference>
<feature type="compositionally biased region" description="Pro residues" evidence="8">
    <location>
        <begin position="695"/>
        <end position="718"/>
    </location>
</feature>
<feature type="compositionally biased region" description="Low complexity" evidence="8">
    <location>
        <begin position="856"/>
        <end position="866"/>
    </location>
</feature>
<evidence type="ECO:0000256" key="1">
    <source>
        <dbReference type="ARBA" id="ARBA00004123"/>
    </source>
</evidence>
<evidence type="ECO:0000256" key="8">
    <source>
        <dbReference type="SAM" id="MobiDB-lite"/>
    </source>
</evidence>
<keyword evidence="2" id="KW-0808">Transferase</keyword>
<feature type="compositionally biased region" description="Gly residues" evidence="8">
    <location>
        <begin position="671"/>
        <end position="682"/>
    </location>
</feature>
<feature type="region of interest" description="Disordered" evidence="8">
    <location>
        <begin position="20"/>
        <end position="109"/>
    </location>
</feature>
<gene>
    <name evidence="10" type="ORF">VOLCADRAFT_116690</name>
</gene>
<dbReference type="InterPro" id="IPR043502">
    <property type="entry name" value="DNA/RNA_pol_sf"/>
</dbReference>
<accession>D8TNB1</accession>
<feature type="compositionally biased region" description="Low complexity" evidence="8">
    <location>
        <begin position="1019"/>
        <end position="1041"/>
    </location>
</feature>
<feature type="non-terminal residue" evidence="10">
    <location>
        <position position="1"/>
    </location>
</feature>
<dbReference type="InterPro" id="IPR001126">
    <property type="entry name" value="UmuC"/>
</dbReference>
<dbReference type="Gene3D" id="3.30.1490.100">
    <property type="entry name" value="DNA polymerase, Y-family, little finger domain"/>
    <property type="match status" value="1"/>
</dbReference>
<dbReference type="eggNOG" id="KOG2095">
    <property type="taxonomic scope" value="Eukaryota"/>
</dbReference>
<dbReference type="RefSeq" id="XP_002948121.1">
    <property type="nucleotide sequence ID" value="XM_002948075.1"/>
</dbReference>
<dbReference type="GO" id="GO:0046872">
    <property type="term" value="F:metal ion binding"/>
    <property type="evidence" value="ECO:0007669"/>
    <property type="project" value="UniProtKB-KW"/>
</dbReference>
<dbReference type="KEGG" id="vcn:VOLCADRAFT_116690"/>
<feature type="compositionally biased region" description="Polar residues" evidence="8">
    <location>
        <begin position="418"/>
        <end position="429"/>
    </location>
</feature>
<feature type="region of interest" description="Disordered" evidence="8">
    <location>
        <begin position="1081"/>
        <end position="1121"/>
    </location>
</feature>
<evidence type="ECO:0000256" key="2">
    <source>
        <dbReference type="ARBA" id="ARBA00022679"/>
    </source>
</evidence>
<feature type="compositionally biased region" description="Gly residues" evidence="8">
    <location>
        <begin position="893"/>
        <end position="902"/>
    </location>
</feature>
<dbReference type="Pfam" id="PF11799">
    <property type="entry name" value="IMS_C"/>
    <property type="match status" value="1"/>
</dbReference>
<dbReference type="InParanoid" id="D8TNB1"/>
<dbReference type="PROSITE" id="PS50173">
    <property type="entry name" value="UMUC"/>
    <property type="match status" value="1"/>
</dbReference>
<feature type="region of interest" description="Disordered" evidence="8">
    <location>
        <begin position="657"/>
        <end position="759"/>
    </location>
</feature>
<name>D8TNB1_VOLCA</name>
<dbReference type="GO" id="GO:0006281">
    <property type="term" value="P:DNA repair"/>
    <property type="evidence" value="ECO:0007669"/>
    <property type="project" value="UniProtKB-KW"/>
</dbReference>
<feature type="compositionally biased region" description="Gly residues" evidence="8">
    <location>
        <begin position="348"/>
        <end position="374"/>
    </location>
</feature>
<dbReference type="GO" id="GO:0009314">
    <property type="term" value="P:response to radiation"/>
    <property type="evidence" value="ECO:0007669"/>
    <property type="project" value="TreeGrafter"/>
</dbReference>
<dbReference type="GO" id="GO:0003684">
    <property type="term" value="F:damaged DNA binding"/>
    <property type="evidence" value="ECO:0007669"/>
    <property type="project" value="InterPro"/>
</dbReference>
<dbReference type="GO" id="GO:0005634">
    <property type="term" value="C:nucleus"/>
    <property type="evidence" value="ECO:0007669"/>
    <property type="project" value="UniProtKB-SubCell"/>
</dbReference>
<dbReference type="PANTHER" id="PTHR45873:SF1">
    <property type="entry name" value="DNA POLYMERASE ETA"/>
    <property type="match status" value="1"/>
</dbReference>
<dbReference type="GO" id="GO:0042276">
    <property type="term" value="P:error-prone translesion synthesis"/>
    <property type="evidence" value="ECO:0007669"/>
    <property type="project" value="TreeGrafter"/>
</dbReference>
<feature type="compositionally biased region" description="Low complexity" evidence="8">
    <location>
        <begin position="436"/>
        <end position="456"/>
    </location>
</feature>
<keyword evidence="5" id="KW-0234">DNA repair</keyword>
<dbReference type="GO" id="GO:0035861">
    <property type="term" value="C:site of double-strand break"/>
    <property type="evidence" value="ECO:0007669"/>
    <property type="project" value="TreeGrafter"/>
</dbReference>
<dbReference type="GeneID" id="9621083"/>
<feature type="region of interest" description="Disordered" evidence="8">
    <location>
        <begin position="345"/>
        <end position="380"/>
    </location>
</feature>
<dbReference type="SUPFAM" id="SSF56672">
    <property type="entry name" value="DNA/RNA polymerases"/>
    <property type="match status" value="1"/>
</dbReference>
<dbReference type="InterPro" id="IPR036775">
    <property type="entry name" value="DNA_pol_Y-fam_lit_finger_sf"/>
</dbReference>
<feature type="compositionally biased region" description="Low complexity" evidence="8">
    <location>
        <begin position="87"/>
        <end position="109"/>
    </location>
</feature>
<dbReference type="InterPro" id="IPR017961">
    <property type="entry name" value="DNA_pol_Y-fam_little_finger"/>
</dbReference>
<keyword evidence="3" id="KW-0479">Metal-binding</keyword>
<evidence type="ECO:0000256" key="3">
    <source>
        <dbReference type="ARBA" id="ARBA00022723"/>
    </source>
</evidence>
<evidence type="ECO:0000256" key="6">
    <source>
        <dbReference type="ARBA" id="ARBA00023242"/>
    </source>
</evidence>
<evidence type="ECO:0000256" key="4">
    <source>
        <dbReference type="ARBA" id="ARBA00022763"/>
    </source>
</evidence>
<feature type="compositionally biased region" description="Low complexity" evidence="8">
    <location>
        <begin position="510"/>
        <end position="552"/>
    </location>
</feature>
<feature type="domain" description="UmuC" evidence="9">
    <location>
        <begin position="170"/>
        <end position="230"/>
    </location>
</feature>
<feature type="compositionally biased region" description="Gly residues" evidence="8">
    <location>
        <begin position="929"/>
        <end position="952"/>
    </location>
</feature>
<evidence type="ECO:0000259" key="9">
    <source>
        <dbReference type="PROSITE" id="PS50173"/>
    </source>
</evidence>
<dbReference type="Gene3D" id="3.30.70.270">
    <property type="match status" value="1"/>
</dbReference>
<keyword evidence="11" id="KW-1185">Reference proteome</keyword>
<feature type="region of interest" description="Disordered" evidence="8">
    <location>
        <begin position="850"/>
        <end position="952"/>
    </location>
</feature>
<dbReference type="GO" id="GO:0005657">
    <property type="term" value="C:replication fork"/>
    <property type="evidence" value="ECO:0007669"/>
    <property type="project" value="TreeGrafter"/>
</dbReference>
<reference evidence="10 11" key="1">
    <citation type="journal article" date="2010" name="Science">
        <title>Genomic analysis of organismal complexity in the multicellular green alga Volvox carteri.</title>
        <authorList>
            <person name="Prochnik S.E."/>
            <person name="Umen J."/>
            <person name="Nedelcu A.M."/>
            <person name="Hallmann A."/>
            <person name="Miller S.M."/>
            <person name="Nishii I."/>
            <person name="Ferris P."/>
            <person name="Kuo A."/>
            <person name="Mitros T."/>
            <person name="Fritz-Laylin L.K."/>
            <person name="Hellsten U."/>
            <person name="Chapman J."/>
            <person name="Simakov O."/>
            <person name="Rensing S.A."/>
            <person name="Terry A."/>
            <person name="Pangilinan J."/>
            <person name="Kapitonov V."/>
            <person name="Jurka J."/>
            <person name="Salamov A."/>
            <person name="Shapiro H."/>
            <person name="Schmutz J."/>
            <person name="Grimwood J."/>
            <person name="Lindquist E."/>
            <person name="Lucas S."/>
            <person name="Grigoriev I.V."/>
            <person name="Schmitt R."/>
            <person name="Kirk D."/>
            <person name="Rokhsar D.S."/>
        </authorList>
    </citation>
    <scope>NUCLEOTIDE SEQUENCE [LARGE SCALE GENOMIC DNA]</scope>
    <source>
        <strain evidence="11">f. Nagariensis / Eve</strain>
    </source>
</reference>
<dbReference type="GO" id="GO:0003887">
    <property type="term" value="F:DNA-directed DNA polymerase activity"/>
    <property type="evidence" value="ECO:0007669"/>
    <property type="project" value="TreeGrafter"/>
</dbReference>
<keyword evidence="6" id="KW-0539">Nucleus</keyword>
<dbReference type="OrthoDB" id="5723at2759"/>
<feature type="compositionally biased region" description="Basic and acidic residues" evidence="8">
    <location>
        <begin position="907"/>
        <end position="916"/>
    </location>
</feature>
<proteinExistence type="predicted"/>
<feature type="region of interest" description="Disordered" evidence="8">
    <location>
        <begin position="1004"/>
        <end position="1047"/>
    </location>
</feature>
<dbReference type="PANTHER" id="PTHR45873">
    <property type="entry name" value="DNA POLYMERASE ETA"/>
    <property type="match status" value="1"/>
</dbReference>
<dbReference type="InterPro" id="IPR043128">
    <property type="entry name" value="Rev_trsase/Diguanyl_cyclase"/>
</dbReference>